<comment type="caution">
    <text evidence="2">The sequence shown here is derived from an EMBL/GenBank/DDBJ whole genome shotgun (WGS) entry which is preliminary data.</text>
</comment>
<dbReference type="GO" id="GO:0003682">
    <property type="term" value="F:chromatin binding"/>
    <property type="evidence" value="ECO:0007669"/>
    <property type="project" value="TreeGrafter"/>
</dbReference>
<feature type="compositionally biased region" description="Polar residues" evidence="1">
    <location>
        <begin position="264"/>
        <end position="284"/>
    </location>
</feature>
<dbReference type="GO" id="GO:0008278">
    <property type="term" value="C:cohesin complex"/>
    <property type="evidence" value="ECO:0007669"/>
    <property type="project" value="InterPro"/>
</dbReference>
<evidence type="ECO:0000313" key="2">
    <source>
        <dbReference type="EMBL" id="KAB1217653.1"/>
    </source>
</evidence>
<dbReference type="CDD" id="cd21793">
    <property type="entry name" value="Rad21_Rec8_M_AtSYN1-like"/>
    <property type="match status" value="1"/>
</dbReference>
<sequence>MGQGKEAVTLPENEETDMGDIEQSLNFPHTVTFQHTAYFAMRLDSVDEPYINDNAEEGSPCKNLHQADAENITLFDHFDSYQANADLYNRFERFDIEGDDDTQLNFTSGEQTQMPTTLIPSPRLQDDPQTDYTSLIIQESLVKQDQQRPGPMKRKTRRPTACVMDFEQTMIPGHLYQSWLQNASDIVSRRGRKRKPFEEFHSGVGSKSLGISIEKQRTYVVNNDIPTEILMEELRANLTNNGGMIAEATMMVTPGNSVDRARSIPSSASGPGVLSNSSEVNSGRSNRKRPSSIHSSGGLEPVAEENPWKHSDPNFKLARLSENGLTPDQELFVETGPTQTQHENINPPVDKITDSIRMQMKAHFDTPGAPQAESLNTLALGMNRKGAALLFYQTCGILPPMLLSLPAVVLHW</sequence>
<dbReference type="AlphaFoldDB" id="A0A6A1VY52"/>
<organism evidence="2 3">
    <name type="scientific">Morella rubra</name>
    <name type="common">Chinese bayberry</name>
    <dbReference type="NCBI Taxonomy" id="262757"/>
    <lineage>
        <taxon>Eukaryota</taxon>
        <taxon>Viridiplantae</taxon>
        <taxon>Streptophyta</taxon>
        <taxon>Embryophyta</taxon>
        <taxon>Tracheophyta</taxon>
        <taxon>Spermatophyta</taxon>
        <taxon>Magnoliopsida</taxon>
        <taxon>eudicotyledons</taxon>
        <taxon>Gunneridae</taxon>
        <taxon>Pentapetalae</taxon>
        <taxon>rosids</taxon>
        <taxon>fabids</taxon>
        <taxon>Fagales</taxon>
        <taxon>Myricaceae</taxon>
        <taxon>Morella</taxon>
    </lineage>
</organism>
<gene>
    <name evidence="2" type="ORF">CJ030_MR3G012226</name>
</gene>
<dbReference type="EMBL" id="RXIC02000021">
    <property type="protein sequence ID" value="KAB1217653.1"/>
    <property type="molecule type" value="Genomic_DNA"/>
</dbReference>
<reference evidence="2 3" key="1">
    <citation type="journal article" date="2019" name="Plant Biotechnol. J.">
        <title>The red bayberry genome and genetic basis of sex determination.</title>
        <authorList>
            <person name="Jia H.M."/>
            <person name="Jia H.J."/>
            <person name="Cai Q.L."/>
            <person name="Wang Y."/>
            <person name="Zhao H.B."/>
            <person name="Yang W.F."/>
            <person name="Wang G.Y."/>
            <person name="Li Y.H."/>
            <person name="Zhan D.L."/>
            <person name="Shen Y.T."/>
            <person name="Niu Q.F."/>
            <person name="Chang L."/>
            <person name="Qiu J."/>
            <person name="Zhao L."/>
            <person name="Xie H.B."/>
            <person name="Fu W.Y."/>
            <person name="Jin J."/>
            <person name="Li X.W."/>
            <person name="Jiao Y."/>
            <person name="Zhou C.C."/>
            <person name="Tu T."/>
            <person name="Chai C.Y."/>
            <person name="Gao J.L."/>
            <person name="Fan L.J."/>
            <person name="van de Weg E."/>
            <person name="Wang J.Y."/>
            <person name="Gao Z.S."/>
        </authorList>
    </citation>
    <scope>NUCLEOTIDE SEQUENCE [LARGE SCALE GENOMIC DNA]</scope>
    <source>
        <tissue evidence="2">Leaves</tissue>
    </source>
</reference>
<dbReference type="PANTHER" id="PTHR12585:SF64">
    <property type="entry name" value="SISTER CHROMATID COHESION 1 PROTEIN 1"/>
    <property type="match status" value="1"/>
</dbReference>
<dbReference type="InterPro" id="IPR039781">
    <property type="entry name" value="Rad21/Rec8-like"/>
</dbReference>
<dbReference type="PANTHER" id="PTHR12585">
    <property type="entry name" value="SCC1 / RAD21 FAMILY MEMBER"/>
    <property type="match status" value="1"/>
</dbReference>
<proteinExistence type="predicted"/>
<evidence type="ECO:0000256" key="1">
    <source>
        <dbReference type="SAM" id="MobiDB-lite"/>
    </source>
</evidence>
<feature type="region of interest" description="Disordered" evidence="1">
    <location>
        <begin position="256"/>
        <end position="314"/>
    </location>
</feature>
<accession>A0A6A1VY52</accession>
<dbReference type="GO" id="GO:0051754">
    <property type="term" value="P:meiotic sister chromatid cohesion, centromeric"/>
    <property type="evidence" value="ECO:0007669"/>
    <property type="project" value="TreeGrafter"/>
</dbReference>
<evidence type="ECO:0000313" key="3">
    <source>
        <dbReference type="Proteomes" id="UP000516437"/>
    </source>
</evidence>
<dbReference type="OrthoDB" id="10071381at2759"/>
<keyword evidence="3" id="KW-1185">Reference proteome</keyword>
<dbReference type="Proteomes" id="UP000516437">
    <property type="component" value="Chromosome 3"/>
</dbReference>
<protein>
    <submittedName>
        <fullName evidence="2">Sister chromatid cohesion 1 protein 1</fullName>
    </submittedName>
</protein>
<name>A0A6A1VY52_9ROSI</name>